<sequence length="108" mass="12703">MATINEFSKNNRGTIVFSVDSFYYSKHTIVAHHLVFVSFDDKVQAKRIYGIVKEMEWVDNKTLKVNVDPIKNGESITYIKDPFNLTMFERIIEEGKELIEWLNNKGWK</sequence>
<name>A0A8A7KDH7_9FIRM</name>
<dbReference type="KEGG" id="ifn:GM661_05520"/>
<dbReference type="EMBL" id="CP046640">
    <property type="protein sequence ID" value="QTL97479.1"/>
    <property type="molecule type" value="Genomic_DNA"/>
</dbReference>
<evidence type="ECO:0000313" key="1">
    <source>
        <dbReference type="EMBL" id="QTL97479.1"/>
    </source>
</evidence>
<dbReference type="Proteomes" id="UP000665020">
    <property type="component" value="Chromosome"/>
</dbReference>
<organism evidence="1 2">
    <name type="scientific">Iocasia fonsfrigidae</name>
    <dbReference type="NCBI Taxonomy" id="2682810"/>
    <lineage>
        <taxon>Bacteria</taxon>
        <taxon>Bacillati</taxon>
        <taxon>Bacillota</taxon>
        <taxon>Clostridia</taxon>
        <taxon>Halanaerobiales</taxon>
        <taxon>Halanaerobiaceae</taxon>
        <taxon>Iocasia</taxon>
    </lineage>
</organism>
<reference evidence="1" key="1">
    <citation type="submission" date="2019-12" db="EMBL/GenBank/DDBJ databases">
        <authorList>
            <person name="zhang j."/>
            <person name="sun C.M."/>
        </authorList>
    </citation>
    <scope>NUCLEOTIDE SEQUENCE</scope>
    <source>
        <strain evidence="1">NS-1</strain>
    </source>
</reference>
<dbReference type="AlphaFoldDB" id="A0A8A7KDH7"/>
<gene>
    <name evidence="1" type="ORF">GM661_05520</name>
</gene>
<keyword evidence="2" id="KW-1185">Reference proteome</keyword>
<protein>
    <submittedName>
        <fullName evidence="1">Uncharacterized protein</fullName>
    </submittedName>
</protein>
<dbReference type="RefSeq" id="WP_230869107.1">
    <property type="nucleotide sequence ID" value="NZ_CP046640.1"/>
</dbReference>
<accession>A0A8A7KDH7</accession>
<evidence type="ECO:0000313" key="2">
    <source>
        <dbReference type="Proteomes" id="UP000665020"/>
    </source>
</evidence>
<proteinExistence type="predicted"/>